<dbReference type="PANTHER" id="PTHR24366:SF96">
    <property type="entry name" value="LEUCINE RICH REPEAT CONTAINING 53"/>
    <property type="match status" value="1"/>
</dbReference>
<feature type="compositionally biased region" description="Polar residues" evidence="12">
    <location>
        <begin position="2170"/>
        <end position="2194"/>
    </location>
</feature>
<feature type="compositionally biased region" description="Low complexity" evidence="12">
    <location>
        <begin position="2144"/>
        <end position="2155"/>
    </location>
</feature>
<dbReference type="Gene3D" id="3.80.10.10">
    <property type="entry name" value="Ribonuclease Inhibitor"/>
    <property type="match status" value="4"/>
</dbReference>
<dbReference type="Pfam" id="PF00481">
    <property type="entry name" value="PP2C"/>
    <property type="match status" value="1"/>
</dbReference>
<evidence type="ECO:0000256" key="6">
    <source>
        <dbReference type="ARBA" id="ARBA00022737"/>
    </source>
</evidence>
<dbReference type="GO" id="GO:0004016">
    <property type="term" value="F:adenylate cyclase activity"/>
    <property type="evidence" value="ECO:0007669"/>
    <property type="project" value="UniProtKB-EC"/>
</dbReference>
<keyword evidence="7" id="KW-0460">Magnesium</keyword>
<feature type="compositionally biased region" description="Polar residues" evidence="12">
    <location>
        <begin position="2230"/>
        <end position="2246"/>
    </location>
</feature>
<keyword evidence="6" id="KW-0677">Repeat</keyword>
<dbReference type="PROSITE" id="PS50200">
    <property type="entry name" value="RA"/>
    <property type="match status" value="1"/>
</dbReference>
<dbReference type="PROSITE" id="PS50125">
    <property type="entry name" value="GUANYLATE_CYCLASE_2"/>
    <property type="match status" value="1"/>
</dbReference>
<keyword evidence="5" id="KW-0479">Metal-binding</keyword>
<dbReference type="InterPro" id="IPR001932">
    <property type="entry name" value="PPM-type_phosphatase-like_dom"/>
</dbReference>
<feature type="compositionally biased region" description="Low complexity" evidence="12">
    <location>
        <begin position="2212"/>
        <end position="2229"/>
    </location>
</feature>
<feature type="region of interest" description="Disordered" evidence="12">
    <location>
        <begin position="1847"/>
        <end position="1867"/>
    </location>
</feature>
<dbReference type="EC" id="4.6.1.1" evidence="2"/>
<dbReference type="InterPro" id="IPR032675">
    <property type="entry name" value="LRR_dom_sf"/>
</dbReference>
<evidence type="ECO:0000256" key="1">
    <source>
        <dbReference type="ARBA" id="ARBA00005381"/>
    </source>
</evidence>
<feature type="region of interest" description="Disordered" evidence="12">
    <location>
        <begin position="2138"/>
        <end position="2247"/>
    </location>
</feature>
<dbReference type="Pfam" id="PF13855">
    <property type="entry name" value="LRR_8"/>
    <property type="match status" value="3"/>
</dbReference>
<dbReference type="InterPro" id="IPR003591">
    <property type="entry name" value="Leu-rich_rpt_typical-subtyp"/>
</dbReference>
<feature type="domain" description="Ras-associating" evidence="14">
    <location>
        <begin position="557"/>
        <end position="648"/>
    </location>
</feature>
<dbReference type="SMART" id="SM00364">
    <property type="entry name" value="LRR_BAC"/>
    <property type="match status" value="9"/>
</dbReference>
<evidence type="ECO:0000256" key="12">
    <source>
        <dbReference type="SAM" id="MobiDB-lite"/>
    </source>
</evidence>
<dbReference type="SUPFAM" id="SSF55073">
    <property type="entry name" value="Nucleotide cyclase"/>
    <property type="match status" value="1"/>
</dbReference>
<dbReference type="InterPro" id="IPR000159">
    <property type="entry name" value="RA_dom"/>
</dbReference>
<feature type="region of interest" description="Disordered" evidence="12">
    <location>
        <begin position="1456"/>
        <end position="1480"/>
    </location>
</feature>
<dbReference type="GO" id="GO:0006171">
    <property type="term" value="P:cAMP biosynthetic process"/>
    <property type="evidence" value="ECO:0007669"/>
    <property type="project" value="UniProtKB-KW"/>
</dbReference>
<feature type="compositionally biased region" description="Polar residues" evidence="12">
    <location>
        <begin position="149"/>
        <end position="181"/>
    </location>
</feature>
<dbReference type="SMART" id="SM00314">
    <property type="entry name" value="RA"/>
    <property type="match status" value="1"/>
</dbReference>
<evidence type="ECO:0000259" key="15">
    <source>
        <dbReference type="PROSITE" id="PS51746"/>
    </source>
</evidence>
<evidence type="ECO:0000256" key="4">
    <source>
        <dbReference type="ARBA" id="ARBA00022614"/>
    </source>
</evidence>
<sequence>MPSDHRKTAGLKGKLRAFSSTSHLRELVRTHSSSGHALDTTRSTSPPPPMPSLDKIPSYSSKQGSDQHHFAIRRPLAKSTSKPSLVSERNDYSYMLRERHSADMDTSDPMSATESQPQVGQPYSFHDKPMASPAASSLHVPSGGAPAISLNTPSTRQSQASISTDMSTVPMRKSSSQQLASSILKRAGSALPRKSSKDHVSISDSRPASSSVSSSASKWFRRGKGRQHSKSHEQQSGNYHLDMNFNDLSNFVDLAKVRRPSVTSSMNTVDSMALSTGHGTGESSKDEGGSSIYLAPTDAISLNAGDKRRHNGSSPGPARPHRRSFGSGGSPMLKEAIVGGTRSVASSLKGGIPREPSLGSMANTDTTTSQRSESVPWPTDYAWQQQRDSSIKSRRPTVLQDEGESGSEYSGSIADHGSVRSAPTFEDKHPLMHFTDPWAADRNQRQTLHMAATDGLLDMSSERKNQSLVSLRGPVRSRTETEDQSGNQHLRGSANGVPEVEYPPRKSEPWAPPESWAVLPTAHEGIDECGIVTGTFRDTVSDDDGATSDSDVEHDTSMYSLRIYKEDSTFGTFHCRLSTTTAEFMQMAAKKFFIPDITRYCLYMQKANGLDRTLNANERPANILKRYLEQMGYRPEDNITLQGREDNSYLCKFSLFKAAIPRVSPNMEVEVSSFHYVDLRARKLQTVPVFLYAHANKIVSLNMSKNPGLNFPADFVQLCGNLRELRLSTCQFSRFPNSIQYFEHLSFLDLSGNDIKRMRSAPLSKLTQLSTLMLRNNRLVDLPESLAELKSLRVLNVSNNNLPSFPVVVTRIASLEDLDISLNRITAIPDAISSLVNLVKLNIMGNSLTGNLPSGFGRLSKLEELDVRQNRLQDLSITSELAGLRLLYTESNMVTRAHMELTCAASISLRSNKLTQCHLTNPAHTLVFLDLSRNQLTELPSDTFVHLPMLEHLVLDSNHIVSIPPSVGNLSNLVHLSCANNILSLLPFELTRLEKLATLDLHNNNLKVLPPEIWLMPKLTSINLSSNLLEQFPHPSMLDNLRRQQGTSSSVRAVAAAAAAAAAAAQRNGTKMPISSRVGNSIQLSSISLPNTRQTSPMVRASSEAGVDALNQSTDSLNHSSSERMRNRSTDAGRLAPSSSIVIPVPTKRYTVSDPPPLSLSLRELRMGDNNLDDDVFSLMAFLPELRILNLSYNELYDLPPTTMAHMRKINELYLSGTQISTIPEEEPNAAFWRSLRLLNINGNKLQTLPSWLAKIHGLSVLDVGSNVLKYNITNWPYDWNWNWNTGLKYLNFSYNERFEIKGAHLHTKVFHDHAKLMGNSGSSNGPARDLFNFIAKEPPKSDCVSDFYQLTDLRILGLLQLTIMVPLPDEMPNRRIRTTDPIKQVKYGIADTLGRDDRVSAWDLAKSRLRMTDDECLFGLFHARESSTSSSAISKYLCDNFSYLFREELEKITDQIQGDDSDPRNASQQISVDSDGKKTVNFAESPTVSASEDSTTHASQLTDEQVQAALRRTFLTLNKDLGTHNRQLIAAAAAAEAYAARTARMPTPAVSGDVTASENHRLGSADMNMPGRGSYDPKSAEYANSDYQGGSTAVVAYLHGRTLHVANVGDALGVISRRGTPIMLSKRHDPYDVSEIMRIRSIGGYITQQGKVQGQTDITRAFGYFHLLPFVNADPTIKSLELTEADEFLIMANRPVWDVITPQIAVDIARKHRRDPRLAAARVRDHVIAYGVTKSIMVMVIGFGPMFAKNVGRPMRGFSVRDSIYPGVSDHRAKYAMSRRMSRSPSSAMVPTFAHRASVSQPMSASEFRTIPGTFPIPGANQTNPLTPTQQSMYDFSDEFDDFSPVMSSRARRQRDRDVNARPGDSTLARLEREVPPPIGEVVLVFTDVKNSTIQWETNQIAMRSAIKVHNSIMRRMLRSIGGYEVKTEGDAFMVSFPTVASALHWCLAVQVTFLTADWPQEILDSPHACPIYWPPEEDRGNDSARSRKSGLLNEGDGRHMIYRGLRVRMGMHLGSPVSEEDPVTRRMDYFGPMVNRASRISGAADGGQVYVSQDVMDEVYAILGIFETADHNGITDMRQIIDEPSLARDVQALKNLGLCAIQVGEIKLKGLESPEFVSMVYPAALRGRIDMQIQEEEEQQKLKQQQQQQQQQQHNHRRKKQDWASREASVSNAKLARQNGSRAGTPSENVSRIMSEGGQGQRASIDEGSLLDYSESSSSYSQSAFSSPRESFSKQQGPTPAQQRTMRELSMELAAVTSKADARSRMRQIGDMPLWSAPITRRSVSLLQGHIPTRERLESIGEDGANADDEYFGTYDAVVPAVAAIRGYKDRSASRTQSGAPSPRIPMYMPPYFMPYLQGSTGTSPAWSRNGSFSYFGAQPFLPGQVLPGSMVGSRHISRGSFDASLATRSSGSRRASSMDIRSIELIHLELLYRLVYRLQILAVEPDTDAVLPSFEFFVAHRGDDASSGRIHRASTVSLSAYSQKRESPNSVVPKTYAQTSPGKLRRHNPSADHRRIPSIVETPEEDDEDDFEKVSSDVHQASSEPPVALGISMVSSEDNADRPKSASPTQSHQAPITASLTHRHTQSESTEVPLRQLSEMAEKADQLMNIPLALNEPPIPLYLSEDMSPDHLLAVLAMLARQIECAVAAIESRWSVSGPEATPTSDAEMGKDDKVDVEIVTDGALRLALQKVASENCSALSSSGFEWTQEDVVRALETYANRIEKTLK</sequence>
<keyword evidence="8" id="KW-0115">cAMP biosynthesis</keyword>
<dbReference type="Gene3D" id="3.30.70.1230">
    <property type="entry name" value="Nucleotide cyclase"/>
    <property type="match status" value="1"/>
</dbReference>
<dbReference type="Pfam" id="PF00560">
    <property type="entry name" value="LRR_1"/>
    <property type="match status" value="1"/>
</dbReference>
<dbReference type="Gene3D" id="3.60.40.10">
    <property type="entry name" value="PPM-type phosphatase domain"/>
    <property type="match status" value="1"/>
</dbReference>
<evidence type="ECO:0000256" key="7">
    <source>
        <dbReference type="ARBA" id="ARBA00022842"/>
    </source>
</evidence>
<dbReference type="InterPro" id="IPR001611">
    <property type="entry name" value="Leu-rich_rpt"/>
</dbReference>
<feature type="compositionally biased region" description="Basic residues" evidence="12">
    <location>
        <begin position="219"/>
        <end position="229"/>
    </location>
</feature>
<evidence type="ECO:0000259" key="14">
    <source>
        <dbReference type="PROSITE" id="PS50200"/>
    </source>
</evidence>
<organism evidence="16 17">
    <name type="scientific">Coemansia interrupta</name>
    <dbReference type="NCBI Taxonomy" id="1126814"/>
    <lineage>
        <taxon>Eukaryota</taxon>
        <taxon>Fungi</taxon>
        <taxon>Fungi incertae sedis</taxon>
        <taxon>Zoopagomycota</taxon>
        <taxon>Kickxellomycotina</taxon>
        <taxon>Kickxellomycetes</taxon>
        <taxon>Kickxellales</taxon>
        <taxon>Kickxellaceae</taxon>
        <taxon>Coemansia</taxon>
    </lineage>
</organism>
<feature type="compositionally biased region" description="Polar residues" evidence="12">
    <location>
        <begin position="2481"/>
        <end position="2504"/>
    </location>
</feature>
<evidence type="ECO:0000256" key="11">
    <source>
        <dbReference type="ARBA" id="ARBA00032637"/>
    </source>
</evidence>
<dbReference type="PROSITE" id="PS51450">
    <property type="entry name" value="LRR"/>
    <property type="match status" value="6"/>
</dbReference>
<comment type="similarity">
    <text evidence="1">Belongs to the adenylyl cyclase class-3 family.</text>
</comment>
<feature type="region of interest" description="Disordered" evidence="12">
    <location>
        <begin position="457"/>
        <end position="509"/>
    </location>
</feature>
<evidence type="ECO:0000313" key="16">
    <source>
        <dbReference type="EMBL" id="KAJ2785934.1"/>
    </source>
</evidence>
<evidence type="ECO:0000256" key="3">
    <source>
        <dbReference type="ARBA" id="ARBA00021420"/>
    </source>
</evidence>
<dbReference type="GO" id="GO:0046872">
    <property type="term" value="F:metal ion binding"/>
    <property type="evidence" value="ECO:0007669"/>
    <property type="project" value="UniProtKB-KW"/>
</dbReference>
<dbReference type="GO" id="GO:0035556">
    <property type="term" value="P:intracellular signal transduction"/>
    <property type="evidence" value="ECO:0007669"/>
    <property type="project" value="InterPro"/>
</dbReference>
<feature type="domain" description="PPM-type phosphatase" evidence="15">
    <location>
        <begin position="1399"/>
        <end position="1744"/>
    </location>
</feature>
<dbReference type="PANTHER" id="PTHR24366">
    <property type="entry name" value="IG(IMMUNOGLOBULIN) AND LRR(LEUCINE RICH REPEAT) DOMAINS"/>
    <property type="match status" value="1"/>
</dbReference>
<feature type="domain" description="Guanylate cyclase" evidence="13">
    <location>
        <begin position="1884"/>
        <end position="2043"/>
    </location>
</feature>
<feature type="region of interest" description="Disordered" evidence="12">
    <location>
        <begin position="268"/>
        <end position="424"/>
    </location>
</feature>
<feature type="compositionally biased region" description="Basic and acidic residues" evidence="12">
    <location>
        <begin position="1121"/>
        <end position="1131"/>
    </location>
</feature>
<dbReference type="EMBL" id="JANBUM010000076">
    <property type="protein sequence ID" value="KAJ2785934.1"/>
    <property type="molecule type" value="Genomic_DNA"/>
</dbReference>
<feature type="region of interest" description="Disordered" evidence="12">
    <location>
        <begin position="102"/>
        <end position="241"/>
    </location>
</feature>
<dbReference type="SMART" id="SM00332">
    <property type="entry name" value="PP2Cc"/>
    <property type="match status" value="1"/>
</dbReference>
<evidence type="ECO:0000256" key="9">
    <source>
        <dbReference type="ARBA" id="ARBA00023239"/>
    </source>
</evidence>
<dbReference type="InterPro" id="IPR001054">
    <property type="entry name" value="A/G_cyclase"/>
</dbReference>
<evidence type="ECO:0000256" key="2">
    <source>
        <dbReference type="ARBA" id="ARBA00012201"/>
    </source>
</evidence>
<feature type="compositionally biased region" description="Polar residues" evidence="12">
    <location>
        <begin position="1456"/>
        <end position="1473"/>
    </location>
</feature>
<dbReference type="SUPFAM" id="SSF52075">
    <property type="entry name" value="Outer arm dynein light chain 1"/>
    <property type="match status" value="1"/>
</dbReference>
<feature type="compositionally biased region" description="Polar residues" evidence="12">
    <location>
        <begin position="2569"/>
        <end position="2583"/>
    </location>
</feature>
<evidence type="ECO:0000256" key="5">
    <source>
        <dbReference type="ARBA" id="ARBA00022723"/>
    </source>
</evidence>
<gene>
    <name evidence="16" type="primary">CYR1</name>
    <name evidence="16" type="ORF">GGI15_001744</name>
</gene>
<dbReference type="InterPro" id="IPR036457">
    <property type="entry name" value="PPM-type-like_dom_sf"/>
</dbReference>
<dbReference type="Proteomes" id="UP001140172">
    <property type="component" value="Unassembled WGS sequence"/>
</dbReference>
<dbReference type="CDD" id="cd07302">
    <property type="entry name" value="CHD"/>
    <property type="match status" value="1"/>
</dbReference>
<dbReference type="SUPFAM" id="SSF52058">
    <property type="entry name" value="L domain-like"/>
    <property type="match status" value="2"/>
</dbReference>
<name>A0A9W8LKW8_9FUNG</name>
<feature type="compositionally biased region" description="Polar residues" evidence="12">
    <location>
        <begin position="108"/>
        <end position="121"/>
    </location>
</feature>
<reference evidence="16" key="1">
    <citation type="submission" date="2022-07" db="EMBL/GenBank/DDBJ databases">
        <title>Phylogenomic reconstructions and comparative analyses of Kickxellomycotina fungi.</title>
        <authorList>
            <person name="Reynolds N.K."/>
            <person name="Stajich J.E."/>
            <person name="Barry K."/>
            <person name="Grigoriev I.V."/>
            <person name="Crous P."/>
            <person name="Smith M.E."/>
        </authorList>
    </citation>
    <scope>NUCLEOTIDE SEQUENCE</scope>
    <source>
        <strain evidence="16">BCRC 34489</strain>
    </source>
</reference>
<dbReference type="PROSITE" id="PS51746">
    <property type="entry name" value="PPM_2"/>
    <property type="match status" value="1"/>
</dbReference>
<dbReference type="SMART" id="SM00369">
    <property type="entry name" value="LRR_TYP"/>
    <property type="match status" value="12"/>
</dbReference>
<dbReference type="Pfam" id="PF00211">
    <property type="entry name" value="Guanylate_cyc"/>
    <property type="match status" value="1"/>
</dbReference>
<keyword evidence="17" id="KW-1185">Reference proteome</keyword>
<proteinExistence type="inferred from homology"/>
<dbReference type="CDD" id="cd17214">
    <property type="entry name" value="RA_CYR1_like"/>
    <property type="match status" value="1"/>
</dbReference>
<feature type="compositionally biased region" description="Low complexity" evidence="12">
    <location>
        <begin position="202"/>
        <end position="217"/>
    </location>
</feature>
<keyword evidence="9 16" id="KW-0456">Lyase</keyword>
<dbReference type="CDD" id="cd00143">
    <property type="entry name" value="PP2Cc"/>
    <property type="match status" value="1"/>
</dbReference>
<evidence type="ECO:0000256" key="8">
    <source>
        <dbReference type="ARBA" id="ARBA00022998"/>
    </source>
</evidence>
<feature type="compositionally biased region" description="Acidic residues" evidence="12">
    <location>
        <begin position="2525"/>
        <end position="2534"/>
    </location>
</feature>
<feature type="region of interest" description="Disordered" evidence="12">
    <location>
        <begin position="2481"/>
        <end position="2595"/>
    </location>
</feature>
<evidence type="ECO:0000256" key="10">
    <source>
        <dbReference type="ARBA" id="ARBA00032597"/>
    </source>
</evidence>
<dbReference type="OrthoDB" id="2021138at2759"/>
<keyword evidence="4" id="KW-0433">Leucine-rich repeat</keyword>
<feature type="region of interest" description="Disordered" evidence="12">
    <location>
        <begin position="1"/>
        <end position="89"/>
    </location>
</feature>
<feature type="compositionally biased region" description="Polar residues" evidence="12">
    <location>
        <begin position="360"/>
        <end position="373"/>
    </location>
</feature>
<accession>A0A9W8LKW8</accession>
<dbReference type="InterPro" id="IPR029787">
    <property type="entry name" value="Nucleotide_cyclase"/>
</dbReference>
<dbReference type="InterPro" id="IPR055071">
    <property type="entry name" value="RA_PHLPP-like"/>
</dbReference>
<evidence type="ECO:0000313" key="17">
    <source>
        <dbReference type="Proteomes" id="UP001140172"/>
    </source>
</evidence>
<dbReference type="SMART" id="SM00044">
    <property type="entry name" value="CYCc"/>
    <property type="match status" value="1"/>
</dbReference>
<dbReference type="Pfam" id="PF23010">
    <property type="entry name" value="RA_3"/>
    <property type="match status" value="1"/>
</dbReference>
<evidence type="ECO:0000259" key="13">
    <source>
        <dbReference type="PROSITE" id="PS50125"/>
    </source>
</evidence>
<feature type="region of interest" description="Disordered" evidence="12">
    <location>
        <begin position="1112"/>
        <end position="1137"/>
    </location>
</feature>
<dbReference type="SUPFAM" id="SSF81606">
    <property type="entry name" value="PP2C-like"/>
    <property type="match status" value="1"/>
</dbReference>
<protein>
    <recommendedName>
        <fullName evidence="3">Adenylate cyclase</fullName>
        <ecNumber evidence="2">4.6.1.1</ecNumber>
    </recommendedName>
    <alternativeName>
        <fullName evidence="10">ATP pyrophosphate-lyase</fullName>
    </alternativeName>
    <alternativeName>
        <fullName evidence="11">Adenylyl cyclase</fullName>
    </alternativeName>
</protein>
<comment type="caution">
    <text evidence="16">The sequence shown here is derived from an EMBL/GenBank/DDBJ whole genome shotgun (WGS) entry which is preliminary data.</text>
</comment>